<proteinExistence type="predicted"/>
<protein>
    <submittedName>
        <fullName evidence="1">Uncharacterized protein</fullName>
    </submittedName>
</protein>
<name>A0A3N1D2S6_9ACTN</name>
<reference evidence="1 2" key="1">
    <citation type="submission" date="2018-11" db="EMBL/GenBank/DDBJ databases">
        <title>Sequencing the genomes of 1000 actinobacteria strains.</title>
        <authorList>
            <person name="Klenk H.-P."/>
        </authorList>
    </citation>
    <scope>NUCLEOTIDE SEQUENCE [LARGE SCALE GENOMIC DNA]</scope>
    <source>
        <strain evidence="1 2">DSM 44254</strain>
    </source>
</reference>
<dbReference type="EMBL" id="RJKE01000001">
    <property type="protein sequence ID" value="ROO87790.1"/>
    <property type="molecule type" value="Genomic_DNA"/>
</dbReference>
<accession>A0A3N1D2S6</accession>
<keyword evidence="2" id="KW-1185">Reference proteome</keyword>
<sequence>MAASDDRPATWRGRGVSPAEILRFHRPYGYDEAVLNDGGALVEALEILVHEGLLVREGYGYRAVPDPGITQAHAAVRVGAPPSAGVIGADGMLTAWRDGEAVELVDAHEDPDFMLCCHGPKSAWETPHGIVLHRYGLHLVTWSGARLPLGEGSYESPEAVSADGRRLAAVSRAPRRRGRERELHLIDLVDGSHEHIRTAEELIPIRPGVPPSGTRTFAVAEDDPARVLIRDSLSGPSRTFRLPEPVLGESAVWEDDEHLLLDGSAQPGIGHAARVYRLRSTSGAFERASFCGPGHSCP</sequence>
<evidence type="ECO:0000313" key="2">
    <source>
        <dbReference type="Proteomes" id="UP000272400"/>
    </source>
</evidence>
<gene>
    <name evidence="1" type="ORF">EDD29_5430</name>
</gene>
<evidence type="ECO:0000313" key="1">
    <source>
        <dbReference type="EMBL" id="ROO87790.1"/>
    </source>
</evidence>
<organism evidence="1 2">
    <name type="scientific">Actinocorallia herbida</name>
    <dbReference type="NCBI Taxonomy" id="58109"/>
    <lineage>
        <taxon>Bacteria</taxon>
        <taxon>Bacillati</taxon>
        <taxon>Actinomycetota</taxon>
        <taxon>Actinomycetes</taxon>
        <taxon>Streptosporangiales</taxon>
        <taxon>Thermomonosporaceae</taxon>
        <taxon>Actinocorallia</taxon>
    </lineage>
</organism>
<dbReference type="AlphaFoldDB" id="A0A3N1D2S6"/>
<dbReference type="Proteomes" id="UP000272400">
    <property type="component" value="Unassembled WGS sequence"/>
</dbReference>
<dbReference type="RefSeq" id="WP_123667026.1">
    <property type="nucleotide sequence ID" value="NZ_RJKE01000001.1"/>
</dbReference>
<comment type="caution">
    <text evidence="1">The sequence shown here is derived from an EMBL/GenBank/DDBJ whole genome shotgun (WGS) entry which is preliminary data.</text>
</comment>